<dbReference type="PROSITE" id="PS51416">
    <property type="entry name" value="MIB_HERC2"/>
    <property type="match status" value="1"/>
</dbReference>
<comment type="subcellular location">
    <subcellularLocation>
        <location evidence="2">Cytoplasm</location>
    </subcellularLocation>
</comment>
<dbReference type="Gene3D" id="2.30.30.40">
    <property type="entry name" value="SH3 Domains"/>
    <property type="match status" value="1"/>
</dbReference>
<dbReference type="Pfam" id="PF03256">
    <property type="entry name" value="ANAPC10"/>
    <property type="match status" value="1"/>
</dbReference>
<dbReference type="SUPFAM" id="SSF50985">
    <property type="entry name" value="RCC1/BLIP-II"/>
    <property type="match status" value="1"/>
</dbReference>
<dbReference type="InterPro" id="IPR051625">
    <property type="entry name" value="Signaling_Regulatory_Domain"/>
</dbReference>
<dbReference type="Gene3D" id="3.30.60.90">
    <property type="match status" value="1"/>
</dbReference>
<evidence type="ECO:0000256" key="4">
    <source>
        <dbReference type="ARBA" id="ARBA00012485"/>
    </source>
</evidence>
<evidence type="ECO:0000256" key="3">
    <source>
        <dbReference type="ARBA" id="ARBA00004906"/>
    </source>
</evidence>
<dbReference type="SUPFAM" id="SSF49785">
    <property type="entry name" value="Galactose-binding domain-like"/>
    <property type="match status" value="1"/>
</dbReference>
<dbReference type="SMART" id="SM00291">
    <property type="entry name" value="ZnF_ZZ"/>
    <property type="match status" value="1"/>
</dbReference>
<protein>
    <recommendedName>
        <fullName evidence="4">HECT-type E3 ubiquitin transferase</fullName>
        <ecNumber evidence="4">2.3.2.26</ecNumber>
    </recommendedName>
</protein>
<dbReference type="Pfam" id="PF11515">
    <property type="entry name" value="Cul7"/>
    <property type="match status" value="1"/>
</dbReference>
<dbReference type="SUPFAM" id="SSF63748">
    <property type="entry name" value="Tudor/PWWP/MBT"/>
    <property type="match status" value="1"/>
</dbReference>
<feature type="repeat" description="RCC1" evidence="13">
    <location>
        <begin position="1195"/>
        <end position="1248"/>
    </location>
</feature>
<evidence type="ECO:0000256" key="8">
    <source>
        <dbReference type="ARBA" id="ARBA00022737"/>
    </source>
</evidence>
<feature type="repeat" description="RCC1" evidence="13">
    <location>
        <begin position="1249"/>
        <end position="1300"/>
    </location>
</feature>
<gene>
    <name evidence="18" type="ORF">g.19539</name>
</gene>
<evidence type="ECO:0000256" key="1">
    <source>
        <dbReference type="ARBA" id="ARBA00000885"/>
    </source>
</evidence>
<evidence type="ECO:0000256" key="5">
    <source>
        <dbReference type="ARBA" id="ARBA00022490"/>
    </source>
</evidence>
<dbReference type="GO" id="GO:0016567">
    <property type="term" value="P:protein ubiquitination"/>
    <property type="evidence" value="ECO:0007669"/>
    <property type="project" value="UniProtKB-UniPathway"/>
</dbReference>
<dbReference type="InterPro" id="IPR000433">
    <property type="entry name" value="Znf_ZZ"/>
</dbReference>
<dbReference type="EC" id="2.3.2.26" evidence="4"/>
<accession>A0A1B6G771</accession>
<dbReference type="InterPro" id="IPR004939">
    <property type="entry name" value="APC_su10/DOC_dom"/>
</dbReference>
<evidence type="ECO:0000313" key="18">
    <source>
        <dbReference type="EMBL" id="JAS58241.1"/>
    </source>
</evidence>
<keyword evidence="8" id="KW-0677">Repeat</keyword>
<dbReference type="GO" id="GO:0061630">
    <property type="term" value="F:ubiquitin protein ligase activity"/>
    <property type="evidence" value="ECO:0007669"/>
    <property type="project" value="UniProtKB-EC"/>
</dbReference>
<dbReference type="PROSITE" id="PS50012">
    <property type="entry name" value="RCC1_3"/>
    <property type="match status" value="4"/>
</dbReference>
<feature type="non-terminal residue" evidence="18">
    <location>
        <position position="1"/>
    </location>
</feature>
<evidence type="ECO:0000256" key="9">
    <source>
        <dbReference type="ARBA" id="ARBA00022771"/>
    </source>
</evidence>
<dbReference type="CDD" id="cd08664">
    <property type="entry name" value="APC10-HERC2"/>
    <property type="match status" value="1"/>
</dbReference>
<dbReference type="PROSITE" id="PS00626">
    <property type="entry name" value="RCC1_2"/>
    <property type="match status" value="1"/>
</dbReference>
<dbReference type="UniPathway" id="UPA00143"/>
<sequence>LQSLKGLVLQSEHWAKWHGPRTSFNCLRKLAWTRFVIVLTGMLTQAHHGNELSLIINSGLFPLMHYILKESEVDRVMQPTPEKKEVYVILEEQSGSYRPDLTSLTGPEMSRLLKIGTRVVRGIDWKWGDQDGPPPGEGRVIGELGEDGWIRVQWDNGATNSYRMGKEGKFDLKLAEPPSADDTEDPESVVDNKLATQSSEEAPPADRLRQVVVNLLRTVTICCGLHAEHIQPSAIQSLTTLLRNIVQMKYLTGKQQRDWATLGFIRAICVSSPLCQSLSSPPWLDLLFTIASSFDSPLVKLPTQLQTFRLLRAVLPTGITNQEQRYTVLQRLFHLLGVSALTCQQDVSYYTGNLRPVFLTASQTTTVVEECITLLRTLYNEWTQVFNLVLSGTLATASDLLSHPLLNLQNESELDTVSMQSGAMAALLVIGGMDSRPRIGGVVSVDNSGEGTICRFSQHGKLVVQMHDSSTTKKLTLHSLSVSPIPAFNLDKIHMSESMQDTWATLLSITTLSHTFKTSPGIINIPLLRNQQQLLVAIKAGRVLLRHQSKLRRVLRRPTLPPTASLEALNEVDDLESESTSLLLHHLIANAVQPSPLKSEYSRQELEEAAICVSQYLAAQVKQKTSEQPTSMVESCNKIGRSKRVANLTSPSPPISLVTQVMEMGFAKRTVDTAIKVLGETTETPLTAERLVAWLLEHPEECLSESASLSSFEALSDKDSLSDEVTSCTEESSSVTHYHKRSDFFSHDEYAMYVRDYVAPGMLVRCCKSVDEVHQGEMGRVLTIDHEGLHDLNLQVIWQERAGREQNTLWVRFINVELLGFSAPSTVSPAIKVGDRVKVRSSLATPRFKWGSIDHNCVGVVTTVSGHGKYVTVDFPQQINWTGVVSEMEVVPSCHLNISCNGCHMFPLIGPRFRCKACDNFNYCENCFYTQKNHRHSFSRIFEPGSAAVFAGRPGRFNRQDMAPEADNIEDWSQCIKSFSVSSRESCAHHLIDPFSDMYWQSAGSQGKHWIRLEMQPDIMIQSLRMKVDPCDSSYMPSLVVVSGGNSYTALQELATVHVRNTNTIVTLLSDLKKFYPYIEIAIKQCRNGGIDCKIHGLYISGRRRSPFSDLPSSVSFLASDCPDIQSYNYVSEVENSVASSNSKVFVWGLNDKDQLGGLKGSKVKFPFYSEVLSSLRPTYIAGGSKSLFIVSHDGKLFACGESTNGRLGLGHSNNVSLPRQLTSLSQYVVKKVAVHSGGKHAMALTLDGKVFSWGEGDDGKLGHGNRTTLEKPRLVEALKSKRVRDIACGSSHSAAITSSGELYTWGLGEYGRLGHGDSITQLKPKLVKALLGNHIVKVACGSRDAQTLALSI</sequence>
<evidence type="ECO:0000256" key="12">
    <source>
        <dbReference type="PROSITE-ProRule" id="PRU00228"/>
    </source>
</evidence>
<feature type="domain" description="DOC" evidence="16">
    <location>
        <begin position="949"/>
        <end position="1127"/>
    </location>
</feature>
<name>A0A1B6G771_9HEMI</name>
<dbReference type="SMART" id="SM01337">
    <property type="entry name" value="APC10"/>
    <property type="match status" value="1"/>
</dbReference>
<dbReference type="FunFam" id="2.30.30.40:FF:000074">
    <property type="entry name" value="E3 ubiquitin-protein ligase HERC2 isoform X1"/>
    <property type="match status" value="1"/>
</dbReference>
<keyword evidence="7" id="KW-0479">Metal-binding</keyword>
<dbReference type="PROSITE" id="PS51284">
    <property type="entry name" value="DOC"/>
    <property type="match status" value="1"/>
</dbReference>
<dbReference type="GO" id="GO:0005737">
    <property type="term" value="C:cytoplasm"/>
    <property type="evidence" value="ECO:0007669"/>
    <property type="project" value="UniProtKB-SubCell"/>
</dbReference>
<proteinExistence type="predicted"/>
<evidence type="ECO:0000259" key="17">
    <source>
        <dbReference type="PROSITE" id="PS51416"/>
    </source>
</evidence>
<evidence type="ECO:0000259" key="15">
    <source>
        <dbReference type="PROSITE" id="PS50135"/>
    </source>
</evidence>
<dbReference type="Pfam" id="PF00569">
    <property type="entry name" value="ZZ"/>
    <property type="match status" value="1"/>
</dbReference>
<dbReference type="Gene3D" id="2.30.30.30">
    <property type="match status" value="1"/>
</dbReference>
<feature type="domain" description="MIB/HERC2" evidence="17">
    <location>
        <begin position="105"/>
        <end position="178"/>
    </location>
</feature>
<evidence type="ECO:0000256" key="2">
    <source>
        <dbReference type="ARBA" id="ARBA00004496"/>
    </source>
</evidence>
<dbReference type="Gene3D" id="2.130.10.30">
    <property type="entry name" value="Regulator of chromosome condensation 1/beta-lactamase-inhibitor protein II"/>
    <property type="match status" value="1"/>
</dbReference>
<dbReference type="Gene3D" id="2.60.120.260">
    <property type="entry name" value="Galactose-binding domain-like"/>
    <property type="match status" value="1"/>
</dbReference>
<dbReference type="SUPFAM" id="SSF159034">
    <property type="entry name" value="Mib/herc2 domain-like"/>
    <property type="match status" value="1"/>
</dbReference>
<dbReference type="InterPro" id="IPR014722">
    <property type="entry name" value="Rib_uL2_dom2"/>
</dbReference>
<keyword evidence="9 12" id="KW-0863">Zinc-finger</keyword>
<dbReference type="InterPro" id="IPR058923">
    <property type="entry name" value="RCC1-like_dom"/>
</dbReference>
<dbReference type="PANTHER" id="PTHR22872:SF6">
    <property type="entry name" value="E3 UBIQUITIN-PROTEIN LIGASE HERC1-RELATED"/>
    <property type="match status" value="1"/>
</dbReference>
<dbReference type="PROSITE" id="PS50135">
    <property type="entry name" value="ZF_ZZ_2"/>
    <property type="match status" value="1"/>
</dbReference>
<feature type="region of interest" description="Disordered" evidence="14">
    <location>
        <begin position="173"/>
        <end position="203"/>
    </location>
</feature>
<evidence type="ECO:0000259" key="16">
    <source>
        <dbReference type="PROSITE" id="PS51284"/>
    </source>
</evidence>
<keyword evidence="10" id="KW-0833">Ubl conjugation pathway</keyword>
<dbReference type="InterPro" id="IPR008979">
    <property type="entry name" value="Galactose-bd-like_sf"/>
</dbReference>
<keyword evidence="5" id="KW-0963">Cytoplasm</keyword>
<dbReference type="InterPro" id="IPR021097">
    <property type="entry name" value="CPH_domain"/>
</dbReference>
<evidence type="ECO:0000256" key="13">
    <source>
        <dbReference type="PROSITE-ProRule" id="PRU00235"/>
    </source>
</evidence>
<feature type="repeat" description="RCC1" evidence="13">
    <location>
        <begin position="1143"/>
        <end position="1194"/>
    </location>
</feature>
<dbReference type="PANTHER" id="PTHR22872">
    <property type="entry name" value="BTK-BINDING PROTEIN-RELATED"/>
    <property type="match status" value="1"/>
</dbReference>
<dbReference type="InterPro" id="IPR009091">
    <property type="entry name" value="RCC1/BLIP-II"/>
</dbReference>
<dbReference type="InterPro" id="IPR037976">
    <property type="entry name" value="HERC2_APC10"/>
</dbReference>
<evidence type="ECO:0000256" key="7">
    <source>
        <dbReference type="ARBA" id="ARBA00022723"/>
    </source>
</evidence>
<dbReference type="InterPro" id="IPR043145">
    <property type="entry name" value="Znf_ZZ_sf"/>
</dbReference>
<evidence type="ECO:0000256" key="11">
    <source>
        <dbReference type="ARBA" id="ARBA00022833"/>
    </source>
</evidence>
<reference evidence="18" key="1">
    <citation type="submission" date="2015-11" db="EMBL/GenBank/DDBJ databases">
        <title>De novo transcriptome assembly of four potential Pierce s Disease insect vectors from Arizona vineyards.</title>
        <authorList>
            <person name="Tassone E.E."/>
        </authorList>
    </citation>
    <scope>NUCLEOTIDE SEQUENCE</scope>
</reference>
<evidence type="ECO:0000256" key="14">
    <source>
        <dbReference type="SAM" id="MobiDB-lite"/>
    </source>
</evidence>
<dbReference type="Pfam" id="PF25390">
    <property type="entry name" value="WD40_RLD"/>
    <property type="match status" value="1"/>
</dbReference>
<feature type="domain" description="ZZ-type" evidence="15">
    <location>
        <begin position="895"/>
        <end position="946"/>
    </location>
</feature>
<evidence type="ECO:0000256" key="10">
    <source>
        <dbReference type="ARBA" id="ARBA00022786"/>
    </source>
</evidence>
<comment type="pathway">
    <text evidence="3">Protein modification; protein ubiquitination.</text>
</comment>
<dbReference type="InterPro" id="IPR010606">
    <property type="entry name" value="Mib_Herc2"/>
</dbReference>
<feature type="compositionally biased region" description="Acidic residues" evidence="14">
    <location>
        <begin position="179"/>
        <end position="188"/>
    </location>
</feature>
<dbReference type="InterPro" id="IPR037252">
    <property type="entry name" value="Mib_Herc2_sf"/>
</dbReference>
<feature type="non-terminal residue" evidence="18">
    <location>
        <position position="1353"/>
    </location>
</feature>
<dbReference type="GO" id="GO:0008270">
    <property type="term" value="F:zinc ion binding"/>
    <property type="evidence" value="ECO:0007669"/>
    <property type="project" value="UniProtKB-KW"/>
</dbReference>
<keyword evidence="6" id="KW-0808">Transferase</keyword>
<organism evidence="18">
    <name type="scientific">Cuerna arida</name>
    <dbReference type="NCBI Taxonomy" id="1464854"/>
    <lineage>
        <taxon>Eukaryota</taxon>
        <taxon>Metazoa</taxon>
        <taxon>Ecdysozoa</taxon>
        <taxon>Arthropoda</taxon>
        <taxon>Hexapoda</taxon>
        <taxon>Insecta</taxon>
        <taxon>Pterygota</taxon>
        <taxon>Neoptera</taxon>
        <taxon>Paraneoptera</taxon>
        <taxon>Hemiptera</taxon>
        <taxon>Auchenorrhyncha</taxon>
        <taxon>Membracoidea</taxon>
        <taxon>Cicadellidae</taxon>
        <taxon>Cicadellinae</taxon>
        <taxon>Proconiini</taxon>
        <taxon>Cuerna</taxon>
    </lineage>
</organism>
<dbReference type="Pfam" id="PF06701">
    <property type="entry name" value="MIB_HERC2"/>
    <property type="match status" value="1"/>
</dbReference>
<feature type="repeat" description="RCC1" evidence="13">
    <location>
        <begin position="1301"/>
        <end position="1352"/>
    </location>
</feature>
<keyword evidence="11" id="KW-0862">Zinc</keyword>
<evidence type="ECO:0000256" key="6">
    <source>
        <dbReference type="ARBA" id="ARBA00022679"/>
    </source>
</evidence>
<comment type="catalytic activity">
    <reaction evidence="1">
        <text>S-ubiquitinyl-[E2 ubiquitin-conjugating enzyme]-L-cysteine + [acceptor protein]-L-lysine = [E2 ubiquitin-conjugating enzyme]-L-cysteine + N(6)-ubiquitinyl-[acceptor protein]-L-lysine.</text>
        <dbReference type="EC" id="2.3.2.26"/>
    </reaction>
</comment>
<dbReference type="EMBL" id="GECZ01011528">
    <property type="protein sequence ID" value="JAS58241.1"/>
    <property type="molecule type" value="Transcribed_RNA"/>
</dbReference>
<dbReference type="PRINTS" id="PR00633">
    <property type="entry name" value="RCCNDNSATION"/>
</dbReference>
<dbReference type="InterPro" id="IPR000408">
    <property type="entry name" value="Reg_chr_condens"/>
</dbReference>